<evidence type="ECO:0000313" key="3">
    <source>
        <dbReference type="EMBL" id="PKZ41617.1"/>
    </source>
</evidence>
<comment type="caution">
    <text evidence="3">The sequence shown here is derived from an EMBL/GenBank/DDBJ whole genome shotgun (WGS) entry which is preliminary data.</text>
</comment>
<dbReference type="Proteomes" id="UP000234206">
    <property type="component" value="Unassembled WGS sequence"/>
</dbReference>
<keyword evidence="4" id="KW-1185">Reference proteome</keyword>
<feature type="compositionally biased region" description="Low complexity" evidence="1">
    <location>
        <begin position="53"/>
        <end position="69"/>
    </location>
</feature>
<feature type="region of interest" description="Disordered" evidence="1">
    <location>
        <begin position="23"/>
        <end position="111"/>
    </location>
</feature>
<dbReference type="GO" id="GO:0016810">
    <property type="term" value="F:hydrolase activity, acting on carbon-nitrogen (but not peptide) bonds"/>
    <property type="evidence" value="ECO:0007669"/>
    <property type="project" value="InterPro"/>
</dbReference>
<feature type="compositionally biased region" description="Low complexity" evidence="1">
    <location>
        <begin position="79"/>
        <end position="88"/>
    </location>
</feature>
<gene>
    <name evidence="3" type="ORF">CYJ76_06995</name>
</gene>
<dbReference type="RefSeq" id="WP_101849647.1">
    <property type="nucleotide sequence ID" value="NZ_PKIZ01000011.1"/>
</dbReference>
<dbReference type="Pfam" id="PF01522">
    <property type="entry name" value="Polysacc_deac_1"/>
    <property type="match status" value="1"/>
</dbReference>
<accession>A0A2I1PAH4</accession>
<protein>
    <submittedName>
        <fullName evidence="3">Polysaccharide deacetylase</fullName>
    </submittedName>
</protein>
<proteinExistence type="predicted"/>
<organism evidence="3 4">
    <name type="scientific">Kytococcus schroeteri</name>
    <dbReference type="NCBI Taxonomy" id="138300"/>
    <lineage>
        <taxon>Bacteria</taxon>
        <taxon>Bacillati</taxon>
        <taxon>Actinomycetota</taxon>
        <taxon>Actinomycetes</taxon>
        <taxon>Micrococcales</taxon>
        <taxon>Kytococcaceae</taxon>
        <taxon>Kytococcus</taxon>
    </lineage>
</organism>
<name>A0A2I1PAH4_9MICO</name>
<evidence type="ECO:0000259" key="2">
    <source>
        <dbReference type="PROSITE" id="PS51677"/>
    </source>
</evidence>
<dbReference type="PROSITE" id="PS51677">
    <property type="entry name" value="NODB"/>
    <property type="match status" value="1"/>
</dbReference>
<dbReference type="InterPro" id="IPR011330">
    <property type="entry name" value="Glyco_hydro/deAcase_b/a-brl"/>
</dbReference>
<dbReference type="SUPFAM" id="SSF88713">
    <property type="entry name" value="Glycoside hydrolase/deacetylase"/>
    <property type="match status" value="1"/>
</dbReference>
<dbReference type="InterPro" id="IPR050248">
    <property type="entry name" value="Polysacc_deacetylase_ArnD"/>
</dbReference>
<dbReference type="AlphaFoldDB" id="A0A2I1PAH4"/>
<dbReference type="EMBL" id="PKIZ01000011">
    <property type="protein sequence ID" value="PKZ41617.1"/>
    <property type="molecule type" value="Genomic_DNA"/>
</dbReference>
<reference evidence="3 4" key="1">
    <citation type="submission" date="2017-12" db="EMBL/GenBank/DDBJ databases">
        <title>Phylogenetic diversity of female urinary microbiome.</title>
        <authorList>
            <person name="Thomas-White K."/>
            <person name="Wolfe A.J."/>
        </authorList>
    </citation>
    <scope>NUCLEOTIDE SEQUENCE [LARGE SCALE GENOMIC DNA]</scope>
    <source>
        <strain evidence="3 4">UMB1298</strain>
    </source>
</reference>
<dbReference type="GO" id="GO:0005975">
    <property type="term" value="P:carbohydrate metabolic process"/>
    <property type="evidence" value="ECO:0007669"/>
    <property type="project" value="InterPro"/>
</dbReference>
<dbReference type="PANTHER" id="PTHR10587">
    <property type="entry name" value="GLYCOSYL TRANSFERASE-RELATED"/>
    <property type="match status" value="1"/>
</dbReference>
<dbReference type="PANTHER" id="PTHR10587:SF134">
    <property type="entry name" value="SECRETED PROTEIN"/>
    <property type="match status" value="1"/>
</dbReference>
<evidence type="ECO:0000256" key="1">
    <source>
        <dbReference type="SAM" id="MobiDB-lite"/>
    </source>
</evidence>
<dbReference type="InterPro" id="IPR002509">
    <property type="entry name" value="NODB_dom"/>
</dbReference>
<evidence type="ECO:0000313" key="4">
    <source>
        <dbReference type="Proteomes" id="UP000234206"/>
    </source>
</evidence>
<sequence length="325" mass="33912">MTWGPHSTPRRSVLAGLAAMGLTSCSVPDPRSLEPAPSAQPNGAKAPPLPTRSAPVSPSSPGTTTSTPAAPEPARESAPELSSEPPGSSRHRGAVEEEFAGRRPRHWGSAVPGVVTRGSALARSRRRVALTLDACGGGAGAGYDRALIEVLRDLRVPATLFLNARWVRANPSTTRDLARDPLFSLQSHGWRHVPLSVTGRHAYGIRGTGSVREAHAELTRGIPVLQRHTGRPVRWFRPGTAHCDEVASAMAAHVGTPVVGFSVNGDGGATFSAEQVARAVGSAGPGDIVIAHMNHPESGTAAGHARALPELLGRGLVFSHLDDMV</sequence>
<dbReference type="Gene3D" id="3.20.20.370">
    <property type="entry name" value="Glycoside hydrolase/deacetylase"/>
    <property type="match status" value="1"/>
</dbReference>
<feature type="domain" description="NodB homology" evidence="2">
    <location>
        <begin position="126"/>
        <end position="325"/>
    </location>
</feature>